<dbReference type="GO" id="GO:0003700">
    <property type="term" value="F:DNA-binding transcription factor activity"/>
    <property type="evidence" value="ECO:0007669"/>
    <property type="project" value="InterPro"/>
</dbReference>
<evidence type="ECO:0000313" key="6">
    <source>
        <dbReference type="Proteomes" id="UP000183257"/>
    </source>
</evidence>
<dbReference type="Pfam" id="PF12833">
    <property type="entry name" value="HTH_18"/>
    <property type="match status" value="1"/>
</dbReference>
<dbReference type="SUPFAM" id="SSF46689">
    <property type="entry name" value="Homeodomain-like"/>
    <property type="match status" value="1"/>
</dbReference>
<keyword evidence="1" id="KW-0805">Transcription regulation</keyword>
<name>A0A1K1NSV2_9FLAO</name>
<proteinExistence type="predicted"/>
<dbReference type="RefSeq" id="WP_072303023.1">
    <property type="nucleotide sequence ID" value="NZ_FPIY01000002.1"/>
</dbReference>
<dbReference type="PROSITE" id="PS01124">
    <property type="entry name" value="HTH_ARAC_FAMILY_2"/>
    <property type="match status" value="1"/>
</dbReference>
<keyword evidence="6" id="KW-1185">Reference proteome</keyword>
<dbReference type="Proteomes" id="UP000183257">
    <property type="component" value="Unassembled WGS sequence"/>
</dbReference>
<dbReference type="EMBL" id="FPIY01000002">
    <property type="protein sequence ID" value="SFW38317.1"/>
    <property type="molecule type" value="Genomic_DNA"/>
</dbReference>
<feature type="domain" description="HTH araC/xylS-type" evidence="4">
    <location>
        <begin position="165"/>
        <end position="275"/>
    </location>
</feature>
<accession>A0A1K1NSV2</accession>
<evidence type="ECO:0000256" key="1">
    <source>
        <dbReference type="ARBA" id="ARBA00023015"/>
    </source>
</evidence>
<dbReference type="GO" id="GO:0043565">
    <property type="term" value="F:sequence-specific DNA binding"/>
    <property type="evidence" value="ECO:0007669"/>
    <property type="project" value="InterPro"/>
</dbReference>
<dbReference type="InterPro" id="IPR018060">
    <property type="entry name" value="HTH_AraC"/>
</dbReference>
<organism evidence="5 6">
    <name type="scientific">Cellulophaga fucicola</name>
    <dbReference type="NCBI Taxonomy" id="76595"/>
    <lineage>
        <taxon>Bacteria</taxon>
        <taxon>Pseudomonadati</taxon>
        <taxon>Bacteroidota</taxon>
        <taxon>Flavobacteriia</taxon>
        <taxon>Flavobacteriales</taxon>
        <taxon>Flavobacteriaceae</taxon>
        <taxon>Cellulophaga</taxon>
    </lineage>
</organism>
<dbReference type="InterPro" id="IPR009057">
    <property type="entry name" value="Homeodomain-like_sf"/>
</dbReference>
<gene>
    <name evidence="5" type="ORF">SAMN05660313_01336</name>
</gene>
<sequence>MSNSPNVTVVDLETYRSNPDLYTNKHYYKVCIIHPKSILHYPNKSVTIDKTALVFTNPLLVYNWEPVSKKQIGYSCLFNPTFLATNTTELEKNNPLFKVDANNVIYLNPDQEKHITSLYLKIKEELNSSYKNKEAVVSNYISLILHEALKINSDFGTNSPKCAASRITSLFIEQLNRQFPIKDANKTISLKTPNDFSTFLSVHINHLNDSVKSITGKSTSTHIKEKIIVEAENMLYNTDLNISEIAFCLGFKYPNNFSKFFKTNTGKSPLEFRTVTL</sequence>
<dbReference type="Gene3D" id="1.10.10.60">
    <property type="entry name" value="Homeodomain-like"/>
    <property type="match status" value="1"/>
</dbReference>
<evidence type="ECO:0000313" key="5">
    <source>
        <dbReference type="EMBL" id="SFW38317.1"/>
    </source>
</evidence>
<evidence type="ECO:0000256" key="3">
    <source>
        <dbReference type="ARBA" id="ARBA00023163"/>
    </source>
</evidence>
<evidence type="ECO:0000256" key="2">
    <source>
        <dbReference type="ARBA" id="ARBA00023125"/>
    </source>
</evidence>
<dbReference type="AlphaFoldDB" id="A0A1K1NSV2"/>
<keyword evidence="3" id="KW-0804">Transcription</keyword>
<reference evidence="6" key="1">
    <citation type="submission" date="2016-11" db="EMBL/GenBank/DDBJ databases">
        <authorList>
            <person name="Varghese N."/>
            <person name="Submissions S."/>
        </authorList>
    </citation>
    <scope>NUCLEOTIDE SEQUENCE [LARGE SCALE GENOMIC DNA]</scope>
    <source>
        <strain evidence="6">DSM 24786</strain>
    </source>
</reference>
<dbReference type="OrthoDB" id="629929at2"/>
<dbReference type="SMART" id="SM00342">
    <property type="entry name" value="HTH_ARAC"/>
    <property type="match status" value="1"/>
</dbReference>
<dbReference type="STRING" id="76595.SAMN05660313_01336"/>
<protein>
    <submittedName>
        <fullName evidence="5">Helix-turn-helix domain-containing protein</fullName>
    </submittedName>
</protein>
<keyword evidence="2" id="KW-0238">DNA-binding</keyword>
<evidence type="ECO:0000259" key="4">
    <source>
        <dbReference type="PROSITE" id="PS01124"/>
    </source>
</evidence>
<dbReference type="PANTHER" id="PTHR43280:SF32">
    <property type="entry name" value="TRANSCRIPTIONAL REGULATORY PROTEIN"/>
    <property type="match status" value="1"/>
</dbReference>
<dbReference type="PANTHER" id="PTHR43280">
    <property type="entry name" value="ARAC-FAMILY TRANSCRIPTIONAL REGULATOR"/>
    <property type="match status" value="1"/>
</dbReference>